<dbReference type="SMART" id="SM00280">
    <property type="entry name" value="KAZAL"/>
    <property type="match status" value="1"/>
</dbReference>
<dbReference type="Pfam" id="PF07648">
    <property type="entry name" value="Kazal_2"/>
    <property type="match status" value="1"/>
</dbReference>
<evidence type="ECO:0000313" key="4">
    <source>
        <dbReference type="Proteomes" id="UP001075354"/>
    </source>
</evidence>
<name>A0AAV7XFJ3_9NEOP</name>
<dbReference type="PROSITE" id="PS51465">
    <property type="entry name" value="KAZAL_2"/>
    <property type="match status" value="1"/>
</dbReference>
<evidence type="ECO:0000256" key="1">
    <source>
        <dbReference type="SAM" id="SignalP"/>
    </source>
</evidence>
<dbReference type="EMBL" id="JAPTSV010000010">
    <property type="protein sequence ID" value="KAJ1523323.1"/>
    <property type="molecule type" value="Genomic_DNA"/>
</dbReference>
<dbReference type="SUPFAM" id="SSF100895">
    <property type="entry name" value="Kazal-type serine protease inhibitors"/>
    <property type="match status" value="1"/>
</dbReference>
<evidence type="ECO:0000313" key="3">
    <source>
        <dbReference type="EMBL" id="KAJ1523323.1"/>
    </source>
</evidence>
<comment type="caution">
    <text evidence="3">The sequence shown here is derived from an EMBL/GenBank/DDBJ whole genome shotgun (WGS) entry which is preliminary data.</text>
</comment>
<reference evidence="3" key="1">
    <citation type="submission" date="2022-12" db="EMBL/GenBank/DDBJ databases">
        <title>Chromosome-level genome assembly of the bean flower thrips Megalurothrips usitatus.</title>
        <authorList>
            <person name="Ma L."/>
            <person name="Liu Q."/>
            <person name="Li H."/>
            <person name="Cai W."/>
        </authorList>
    </citation>
    <scope>NUCLEOTIDE SEQUENCE</scope>
    <source>
        <strain evidence="3">Cailab_2022a</strain>
    </source>
</reference>
<dbReference type="AlphaFoldDB" id="A0AAV7XFJ3"/>
<feature type="signal peptide" evidence="1">
    <location>
        <begin position="1"/>
        <end position="23"/>
    </location>
</feature>
<organism evidence="3 4">
    <name type="scientific">Megalurothrips usitatus</name>
    <name type="common">bean blossom thrips</name>
    <dbReference type="NCBI Taxonomy" id="439358"/>
    <lineage>
        <taxon>Eukaryota</taxon>
        <taxon>Metazoa</taxon>
        <taxon>Ecdysozoa</taxon>
        <taxon>Arthropoda</taxon>
        <taxon>Hexapoda</taxon>
        <taxon>Insecta</taxon>
        <taxon>Pterygota</taxon>
        <taxon>Neoptera</taxon>
        <taxon>Paraneoptera</taxon>
        <taxon>Thysanoptera</taxon>
        <taxon>Terebrantia</taxon>
        <taxon>Thripoidea</taxon>
        <taxon>Thripidae</taxon>
        <taxon>Megalurothrips</taxon>
    </lineage>
</organism>
<dbReference type="Gene3D" id="3.30.60.30">
    <property type="match status" value="1"/>
</dbReference>
<dbReference type="InterPro" id="IPR002350">
    <property type="entry name" value="Kazal_dom"/>
</dbReference>
<keyword evidence="1" id="KW-0732">Signal</keyword>
<protein>
    <recommendedName>
        <fullName evidence="2">Kazal-like domain-containing protein</fullName>
    </recommendedName>
</protein>
<accession>A0AAV7XFJ3</accession>
<proteinExistence type="predicted"/>
<gene>
    <name evidence="3" type="ORF">ONE63_001195</name>
</gene>
<feature type="domain" description="Kazal-like" evidence="2">
    <location>
        <begin position="24"/>
        <end position="75"/>
    </location>
</feature>
<keyword evidence="4" id="KW-1185">Reference proteome</keyword>
<dbReference type="InterPro" id="IPR036058">
    <property type="entry name" value="Kazal_dom_sf"/>
</dbReference>
<dbReference type="Proteomes" id="UP001075354">
    <property type="component" value="Chromosome 10"/>
</dbReference>
<feature type="chain" id="PRO_5043821111" description="Kazal-like domain-containing protein" evidence="1">
    <location>
        <begin position="24"/>
        <end position="79"/>
    </location>
</feature>
<sequence length="79" mass="8576">MSTTRRPAALLVILAASLTVATCGDQPSCPQVCSFLFDPLCAAEYRVFATECDMHRYNCDNGQNFQFVKNGPCTTLGPP</sequence>
<evidence type="ECO:0000259" key="2">
    <source>
        <dbReference type="PROSITE" id="PS51465"/>
    </source>
</evidence>